<name>A0ABD5UT32_9EURY</name>
<feature type="domain" description="Transcription regulator HVO-2718-like helix-turn-helix" evidence="2">
    <location>
        <begin position="97"/>
        <end position="169"/>
    </location>
</feature>
<dbReference type="RefSeq" id="WP_379740227.1">
    <property type="nucleotide sequence ID" value="NZ_JBHSVN010000001.1"/>
</dbReference>
<feature type="domain" description="MJ0586 N-terminal zinc binding" evidence="3">
    <location>
        <begin position="16"/>
        <end position="50"/>
    </location>
</feature>
<evidence type="ECO:0000259" key="2">
    <source>
        <dbReference type="Pfam" id="PF24250"/>
    </source>
</evidence>
<keyword evidence="5" id="KW-1185">Reference proteome</keyword>
<dbReference type="Pfam" id="PF24250">
    <property type="entry name" value="HVO_2718"/>
    <property type="match status" value="1"/>
</dbReference>
<proteinExistence type="predicted"/>
<dbReference type="InterPro" id="IPR057937">
    <property type="entry name" value="HVO_2718-like_HTH"/>
</dbReference>
<evidence type="ECO:0000313" key="5">
    <source>
        <dbReference type="Proteomes" id="UP001596296"/>
    </source>
</evidence>
<gene>
    <name evidence="4" type="ORF">ACFQE9_03225</name>
</gene>
<protein>
    <submittedName>
        <fullName evidence="4">Transcriptional regulator</fullName>
    </submittedName>
</protein>
<evidence type="ECO:0000259" key="3">
    <source>
        <dbReference type="Pfam" id="PF26602"/>
    </source>
</evidence>
<dbReference type="Gene3D" id="1.10.260.40">
    <property type="entry name" value="lambda repressor-like DNA-binding domains"/>
    <property type="match status" value="1"/>
</dbReference>
<feature type="region of interest" description="Disordered" evidence="1">
    <location>
        <begin position="42"/>
        <end position="98"/>
    </location>
</feature>
<dbReference type="Pfam" id="PF26602">
    <property type="entry name" value="HVO_2718_N"/>
    <property type="match status" value="1"/>
</dbReference>
<dbReference type="AlphaFoldDB" id="A0ABD5UT32"/>
<evidence type="ECO:0000313" key="4">
    <source>
        <dbReference type="EMBL" id="MFC6891630.1"/>
    </source>
</evidence>
<organism evidence="4 5">
    <name type="scientific">Halopenitus salinus</name>
    <dbReference type="NCBI Taxonomy" id="1198295"/>
    <lineage>
        <taxon>Archaea</taxon>
        <taxon>Methanobacteriati</taxon>
        <taxon>Methanobacteriota</taxon>
        <taxon>Stenosarchaea group</taxon>
        <taxon>Halobacteria</taxon>
        <taxon>Halobacteriales</taxon>
        <taxon>Haloferacaceae</taxon>
        <taxon>Halopenitus</taxon>
    </lineage>
</organism>
<evidence type="ECO:0000256" key="1">
    <source>
        <dbReference type="SAM" id="MobiDB-lite"/>
    </source>
</evidence>
<feature type="compositionally biased region" description="Basic and acidic residues" evidence="1">
    <location>
        <begin position="46"/>
        <end position="95"/>
    </location>
</feature>
<dbReference type="Proteomes" id="UP001596296">
    <property type="component" value="Unassembled WGS sequence"/>
</dbReference>
<dbReference type="InterPro" id="IPR010982">
    <property type="entry name" value="Lambda_DNA-bd_dom_sf"/>
</dbReference>
<dbReference type="EMBL" id="JBHSXL010000003">
    <property type="protein sequence ID" value="MFC6891630.1"/>
    <property type="molecule type" value="Genomic_DNA"/>
</dbReference>
<comment type="caution">
    <text evidence="4">The sequence shown here is derived from an EMBL/GenBank/DDBJ whole genome shotgun (WGS) entry which is preliminary data.</text>
</comment>
<feature type="region of interest" description="Disordered" evidence="1">
    <location>
        <begin position="1"/>
        <end position="21"/>
    </location>
</feature>
<accession>A0ABD5UT32</accession>
<sequence>MAKYSTGSRGGGDDGDSCELCGRETSDLRRANVAGAKLLVCSNCSPHDDTNAGKSDDQDRSSDSPSRKQELARKQAELYDAGKGDASHWEEHGTDYEDDQLPYLVSGYGARAEAARQEAGLTVEELSEELGLEEDDVLAVEQGRAARANVGGSVIRALEKRLDATLVDE</sequence>
<dbReference type="InterPro" id="IPR058562">
    <property type="entry name" value="MJ0586_N"/>
</dbReference>
<reference evidence="4 5" key="1">
    <citation type="journal article" date="2019" name="Int. J. Syst. Evol. Microbiol.">
        <title>The Global Catalogue of Microorganisms (GCM) 10K type strain sequencing project: providing services to taxonomists for standard genome sequencing and annotation.</title>
        <authorList>
            <consortium name="The Broad Institute Genomics Platform"/>
            <consortium name="The Broad Institute Genome Sequencing Center for Infectious Disease"/>
            <person name="Wu L."/>
            <person name="Ma J."/>
        </authorList>
    </citation>
    <scope>NUCLEOTIDE SEQUENCE [LARGE SCALE GENOMIC DNA]</scope>
    <source>
        <strain evidence="4 5">SKJ47</strain>
    </source>
</reference>